<dbReference type="Pfam" id="PF01344">
    <property type="entry name" value="Kelch_1"/>
    <property type="match status" value="1"/>
</dbReference>
<organism evidence="4 5">
    <name type="scientific">Apiosordaria backusii</name>
    <dbReference type="NCBI Taxonomy" id="314023"/>
    <lineage>
        <taxon>Eukaryota</taxon>
        <taxon>Fungi</taxon>
        <taxon>Dikarya</taxon>
        <taxon>Ascomycota</taxon>
        <taxon>Pezizomycotina</taxon>
        <taxon>Sordariomycetes</taxon>
        <taxon>Sordariomycetidae</taxon>
        <taxon>Sordariales</taxon>
        <taxon>Lasiosphaeriaceae</taxon>
        <taxon>Apiosordaria</taxon>
    </lineage>
</organism>
<evidence type="ECO:0000313" key="5">
    <source>
        <dbReference type="Proteomes" id="UP001172159"/>
    </source>
</evidence>
<feature type="region of interest" description="Disordered" evidence="3">
    <location>
        <begin position="95"/>
        <end position="165"/>
    </location>
</feature>
<dbReference type="InterPro" id="IPR006652">
    <property type="entry name" value="Kelch_1"/>
</dbReference>
<comment type="caution">
    <text evidence="4">The sequence shown here is derived from an EMBL/GenBank/DDBJ whole genome shotgun (WGS) entry which is preliminary data.</text>
</comment>
<keyword evidence="1" id="KW-0880">Kelch repeat</keyword>
<dbReference type="PANTHER" id="PTHR46093">
    <property type="entry name" value="ACYL-COA-BINDING DOMAIN-CONTAINING PROTEIN 5"/>
    <property type="match status" value="1"/>
</dbReference>
<dbReference type="PANTHER" id="PTHR46093:SF18">
    <property type="entry name" value="FIBRONECTIN TYPE-III DOMAIN-CONTAINING PROTEIN"/>
    <property type="match status" value="1"/>
</dbReference>
<evidence type="ECO:0000256" key="2">
    <source>
        <dbReference type="ARBA" id="ARBA00022737"/>
    </source>
</evidence>
<evidence type="ECO:0000256" key="3">
    <source>
        <dbReference type="SAM" id="MobiDB-lite"/>
    </source>
</evidence>
<reference evidence="4" key="1">
    <citation type="submission" date="2023-06" db="EMBL/GenBank/DDBJ databases">
        <title>Genome-scale phylogeny and comparative genomics of the fungal order Sordariales.</title>
        <authorList>
            <consortium name="Lawrence Berkeley National Laboratory"/>
            <person name="Hensen N."/>
            <person name="Bonometti L."/>
            <person name="Westerberg I."/>
            <person name="Brannstrom I.O."/>
            <person name="Guillou S."/>
            <person name="Cros-Aarteil S."/>
            <person name="Calhoun S."/>
            <person name="Haridas S."/>
            <person name="Kuo A."/>
            <person name="Mondo S."/>
            <person name="Pangilinan J."/>
            <person name="Riley R."/>
            <person name="Labutti K."/>
            <person name="Andreopoulos B."/>
            <person name="Lipzen A."/>
            <person name="Chen C."/>
            <person name="Yanf M."/>
            <person name="Daum C."/>
            <person name="Ng V."/>
            <person name="Clum A."/>
            <person name="Steindorff A."/>
            <person name="Ohm R."/>
            <person name="Martin F."/>
            <person name="Silar P."/>
            <person name="Natvig D."/>
            <person name="Lalanne C."/>
            <person name="Gautier V."/>
            <person name="Ament-Velasquez S.L."/>
            <person name="Kruys A."/>
            <person name="Hutchinson M.I."/>
            <person name="Powell A.J."/>
            <person name="Barry K."/>
            <person name="Miller A.N."/>
            <person name="Grigoriev I.V."/>
            <person name="Debuchy R."/>
            <person name="Gladieux P."/>
            <person name="Thoren M.H."/>
            <person name="Johannesson H."/>
        </authorList>
    </citation>
    <scope>NUCLEOTIDE SEQUENCE</scope>
    <source>
        <strain evidence="4">CBS 540.89</strain>
    </source>
</reference>
<keyword evidence="2" id="KW-0677">Repeat</keyword>
<feature type="region of interest" description="Disordered" evidence="3">
    <location>
        <begin position="507"/>
        <end position="526"/>
    </location>
</feature>
<evidence type="ECO:0008006" key="6">
    <source>
        <dbReference type="Google" id="ProtNLM"/>
    </source>
</evidence>
<sequence>MDSFKLLKRRTTELFNSLPSSLPAIKSPTFGGGNSNTMKGTWEKLQLPPLPRSGHTANIVDGTVYIFGGGKDNEVHAITLPASGAQADYYAIKAKPAKPTTPPKPKDANPDVPSISIEETPDDEPQNLSNVSLSSPPPASSALKGKSPASPTSSLPNIPPPRKGHASAVIGHRIFIFGGSSPSSSEPLNESGRVWVFDTRTHLWSFLDPALATPTHPSGRYSHSAVATTKPDNFSPSHPHHSSSHQTWTEWALGTDSTTLHEQGIPQDPVVGFLAEKAKDLDSEGYGTFIISGGSLTSGELTNETWAFDIHSSTWQPLPPSPNPPVSGASLALAKNRLYRYGGVTPDGIYSGSGQIDYLELALDSFNDVASAGEVLVTAKGEWKSILQGKTDVGYKQPDPTEVPLEEEKISDWPGGRANASLSVVTIGGANGREYLLLAFGDGLNGEKLGDVWAFLTPASGHDRHHGAEASFVKAQDAVLGTASGLLGRGGGKKGSEGRWFRVVMEAEDEEDDESVGGPGGRSGAAVASIGDLEESGVVIWGGEGEGGRVRGDGWVLRLK</sequence>
<dbReference type="SUPFAM" id="SSF117281">
    <property type="entry name" value="Kelch motif"/>
    <property type="match status" value="2"/>
</dbReference>
<dbReference type="Proteomes" id="UP001172159">
    <property type="component" value="Unassembled WGS sequence"/>
</dbReference>
<dbReference type="AlphaFoldDB" id="A0AA40ETC4"/>
<keyword evidence="5" id="KW-1185">Reference proteome</keyword>
<proteinExistence type="predicted"/>
<dbReference type="Gene3D" id="2.120.10.80">
    <property type="entry name" value="Kelch-type beta propeller"/>
    <property type="match status" value="3"/>
</dbReference>
<dbReference type="InterPro" id="IPR015915">
    <property type="entry name" value="Kelch-typ_b-propeller"/>
</dbReference>
<dbReference type="EMBL" id="JAUKTV010000002">
    <property type="protein sequence ID" value="KAK0745203.1"/>
    <property type="molecule type" value="Genomic_DNA"/>
</dbReference>
<protein>
    <recommendedName>
        <fullName evidence="6">Galactose oxidase</fullName>
    </recommendedName>
</protein>
<evidence type="ECO:0000313" key="4">
    <source>
        <dbReference type="EMBL" id="KAK0745203.1"/>
    </source>
</evidence>
<name>A0AA40ETC4_9PEZI</name>
<feature type="compositionally biased region" description="Low complexity" evidence="3">
    <location>
        <begin position="140"/>
        <end position="151"/>
    </location>
</feature>
<accession>A0AA40ETC4</accession>
<gene>
    <name evidence="4" type="ORF">B0T21DRAFT_281623</name>
</gene>
<evidence type="ECO:0000256" key="1">
    <source>
        <dbReference type="ARBA" id="ARBA00022441"/>
    </source>
</evidence>